<accession>A0ABY2ZPC5</accession>
<dbReference type="PANTHER" id="PTHR46312">
    <property type="entry name" value="NACHT DOMAIN-CONTAINING PROTEIN"/>
    <property type="match status" value="1"/>
</dbReference>
<protein>
    <submittedName>
        <fullName evidence="2">NACHT domain-containing protein</fullName>
    </submittedName>
</protein>
<proteinExistence type="predicted"/>
<dbReference type="EMBL" id="VHJB01000028">
    <property type="protein sequence ID" value="TPV42744.1"/>
    <property type="molecule type" value="Genomic_DNA"/>
</dbReference>
<evidence type="ECO:0000259" key="1">
    <source>
        <dbReference type="Pfam" id="PF05729"/>
    </source>
</evidence>
<comment type="caution">
    <text evidence="2">The sequence shown here is derived from an EMBL/GenBank/DDBJ whole genome shotgun (WGS) entry which is preliminary data.</text>
</comment>
<reference evidence="2 3" key="1">
    <citation type="submission" date="2019-06" db="EMBL/GenBank/DDBJ databases">
        <title>Taxogenomics and systematics of the genus Pantoea.</title>
        <authorList>
            <person name="Tambong J.T."/>
        </authorList>
    </citation>
    <scope>NUCLEOTIDE SEQUENCE [LARGE SCALE GENOMIC DNA]</scope>
    <source>
        <strain evidence="2 3">LMG 24197</strain>
    </source>
</reference>
<sequence length="404" mass="46543">MSEVLGAMVLKAVVVKSVELMLQKVLNSNWSKHFEDAKEIVKELESEWPKQNYLRKHVQHTLKMRTLINPNDDVTLEDIYYPLTLITASNRDKIIVGDNVTLPFSGIANIIGIAGQGKSTILRKLFLEEINYGNRIPFFIELRNVENGDVIAYFKSLLSSLHLNVTDSNVEYLLQSGKVVLLLDGFDEVRQELTTKTLSSIMLLNNSFYCPIIITSRPNTEVCTMPGIHNLFVENIDLEDKIRILNLIEQRDVNSNGSTFRYLCELLISRESFSDTICNPIMVTLLYHCFPYMDEVPSDISEFYRQLFGVLYARHDKTKGYNSRERESEIDVEPAREFFSFLSLKSLLLEEYELDSYTLHQYVEAALETRSYDVKKAEAFIKDIVKITCLLQADGNDRFVFLHK</sequence>
<dbReference type="Pfam" id="PF05729">
    <property type="entry name" value="NACHT"/>
    <property type="match status" value="1"/>
</dbReference>
<dbReference type="RefSeq" id="WP_140915541.1">
    <property type="nucleotide sequence ID" value="NZ_VHJB01000028.1"/>
</dbReference>
<feature type="non-terminal residue" evidence="2">
    <location>
        <position position="404"/>
    </location>
</feature>
<dbReference type="Proteomes" id="UP000315469">
    <property type="component" value="Unassembled WGS sequence"/>
</dbReference>
<evidence type="ECO:0000313" key="3">
    <source>
        <dbReference type="Proteomes" id="UP000315469"/>
    </source>
</evidence>
<dbReference type="SUPFAM" id="SSF52540">
    <property type="entry name" value="P-loop containing nucleoside triphosphate hydrolases"/>
    <property type="match status" value="1"/>
</dbReference>
<evidence type="ECO:0000313" key="2">
    <source>
        <dbReference type="EMBL" id="TPV42744.1"/>
    </source>
</evidence>
<dbReference type="Gene3D" id="3.40.50.300">
    <property type="entry name" value="P-loop containing nucleotide triphosphate hydrolases"/>
    <property type="match status" value="1"/>
</dbReference>
<dbReference type="InterPro" id="IPR007111">
    <property type="entry name" value="NACHT_NTPase"/>
</dbReference>
<name>A0ABY2ZPC5_9GAMM</name>
<feature type="domain" description="NACHT" evidence="1">
    <location>
        <begin position="110"/>
        <end position="221"/>
    </location>
</feature>
<dbReference type="PANTHER" id="PTHR46312:SF2">
    <property type="entry name" value="NUCLEOTIDE-BINDING OLIGOMERIZATION DOMAIN-CONTAINING PROTEIN 2-LIKE"/>
    <property type="match status" value="1"/>
</dbReference>
<dbReference type="InterPro" id="IPR027417">
    <property type="entry name" value="P-loop_NTPase"/>
</dbReference>
<organism evidence="2 3">
    <name type="scientific">Pantoea eucalypti</name>
    <dbReference type="NCBI Taxonomy" id="470933"/>
    <lineage>
        <taxon>Bacteria</taxon>
        <taxon>Pseudomonadati</taxon>
        <taxon>Pseudomonadota</taxon>
        <taxon>Gammaproteobacteria</taxon>
        <taxon>Enterobacterales</taxon>
        <taxon>Erwiniaceae</taxon>
        <taxon>Pantoea</taxon>
    </lineage>
</organism>
<gene>
    <name evidence="2" type="ORF">FJW02_02695</name>
</gene>
<keyword evidence="3" id="KW-1185">Reference proteome</keyword>